<reference evidence="3 4" key="1">
    <citation type="submission" date="2020-08" db="EMBL/GenBank/DDBJ databases">
        <title>Sequencing the genomes of 1000 actinobacteria strains.</title>
        <authorList>
            <person name="Klenk H.-P."/>
        </authorList>
    </citation>
    <scope>NUCLEOTIDE SEQUENCE [LARGE SCALE GENOMIC DNA]</scope>
    <source>
        <strain evidence="3 4">DSM 45913</strain>
    </source>
</reference>
<dbReference type="AlphaFoldDB" id="A0A7X0CD12"/>
<feature type="region of interest" description="Disordered" evidence="1">
    <location>
        <begin position="123"/>
        <end position="142"/>
    </location>
</feature>
<dbReference type="PANTHER" id="PTHR38468">
    <property type="entry name" value="SLL0939 PROTEIN"/>
    <property type="match status" value="1"/>
</dbReference>
<dbReference type="RefSeq" id="WP_185088720.1">
    <property type="nucleotide sequence ID" value="NZ_JACHJB010000003.1"/>
</dbReference>
<dbReference type="PANTHER" id="PTHR38468:SF1">
    <property type="entry name" value="SLL0939 PROTEIN"/>
    <property type="match status" value="1"/>
</dbReference>
<name>A0A7X0CD12_9ACTN</name>
<gene>
    <name evidence="3" type="ORF">FHU36_007601</name>
</gene>
<sequence>MKGETVTGEGTAVKEIIEVVGEALDVAGVLVIAVGTLVASVVFGLRWVRARREPDVYRLYRQGVGRAILLGLELLVAADIIRTVAVSPTFQSVGVLAVIVVVRTFLSFSLQVELEGRLPWQPSPAGGGDVRPTHGRPAPSEG</sequence>
<dbReference type="EMBL" id="JACHJB010000003">
    <property type="protein sequence ID" value="MBB6351029.1"/>
    <property type="molecule type" value="Genomic_DNA"/>
</dbReference>
<protein>
    <submittedName>
        <fullName evidence="3">Putative membrane protein</fullName>
    </submittedName>
</protein>
<keyword evidence="2" id="KW-1133">Transmembrane helix</keyword>
<feature type="transmembrane region" description="Helical" evidence="2">
    <location>
        <begin position="26"/>
        <end position="47"/>
    </location>
</feature>
<evidence type="ECO:0000256" key="1">
    <source>
        <dbReference type="SAM" id="MobiDB-lite"/>
    </source>
</evidence>
<accession>A0A7X0CD12</accession>
<proteinExistence type="predicted"/>
<comment type="caution">
    <text evidence="3">The sequence shown here is derived from an EMBL/GenBank/DDBJ whole genome shotgun (WGS) entry which is preliminary data.</text>
</comment>
<keyword evidence="4" id="KW-1185">Reference proteome</keyword>
<evidence type="ECO:0000313" key="4">
    <source>
        <dbReference type="Proteomes" id="UP000583800"/>
    </source>
</evidence>
<evidence type="ECO:0000313" key="3">
    <source>
        <dbReference type="EMBL" id="MBB6351029.1"/>
    </source>
</evidence>
<dbReference type="Pfam" id="PF07784">
    <property type="entry name" value="DUF1622"/>
    <property type="match status" value="1"/>
</dbReference>
<dbReference type="Proteomes" id="UP000583800">
    <property type="component" value="Unassembled WGS sequence"/>
</dbReference>
<evidence type="ECO:0000256" key="2">
    <source>
        <dbReference type="SAM" id="Phobius"/>
    </source>
</evidence>
<keyword evidence="2" id="KW-0812">Transmembrane</keyword>
<keyword evidence="2" id="KW-0472">Membrane</keyword>
<organism evidence="3 4">
    <name type="scientific">Nonomuraea muscovyensis</name>
    <dbReference type="NCBI Taxonomy" id="1124761"/>
    <lineage>
        <taxon>Bacteria</taxon>
        <taxon>Bacillati</taxon>
        <taxon>Actinomycetota</taxon>
        <taxon>Actinomycetes</taxon>
        <taxon>Streptosporangiales</taxon>
        <taxon>Streptosporangiaceae</taxon>
        <taxon>Nonomuraea</taxon>
    </lineage>
</organism>
<dbReference type="InterPro" id="IPR012427">
    <property type="entry name" value="DUF1622"/>
</dbReference>